<sequence>MRIDNGNTRTTRTSRSTSTAPSAPPAPRTEPRPNPTTARQSRDSFESQERNASRFSSGAHNDMRRLARSPRATIATNRDGSVTRSQSNTRGQTTRTQELTTSQSRFGDTRLKFTTNSTTGGRETKNTYSARTDMFGRTQSSHQRESSFERGDVKQTRSRTTTVDSRGNQRDTRAESRQVTRGERSETTSSSFTTDSRGNRAWTQGTSTATTSGNTTTTRSTTRTGGTERTVQDNNSFTGGTFSLGRTTEQKNTPFNTERNVTRERQIRPSTADDGFSQNDRLSKVQQGGDLLAQAGAKKEWKNEFNHVTENNSSTDPNSFVGSRVGTSGSESFSVGTDGLNASYKREAKAGVYAETKGETKGKYGEASYTAGAKAEAKAGVDGNAKLNLNGLEATGRVGASASVEASATGKAATKSVKVAGVDVNAAVEGKVRASAEVSAEAQGTVKVTRNPPTAIAEGSAGASAVAKAEAEIKASAGPFSVKVDAYASAGAEAKATGVIGYEDGKLKIGGGLGAAVGLGAGASGTVEVDVKQIGNMAKNTAVKVADANGDGKLGLDDAKTVVDGAKNAVNDAKDKVADFFGF</sequence>
<evidence type="ECO:0000313" key="2">
    <source>
        <dbReference type="EMBL" id="ATB43056.1"/>
    </source>
</evidence>
<feature type="region of interest" description="Disordered" evidence="1">
    <location>
        <begin position="1"/>
        <end position="281"/>
    </location>
</feature>
<dbReference type="EMBL" id="CP022098">
    <property type="protein sequence ID" value="ATB43056.1"/>
    <property type="molecule type" value="Genomic_DNA"/>
</dbReference>
<feature type="compositionally biased region" description="Low complexity" evidence="1">
    <location>
        <begin position="187"/>
        <end position="196"/>
    </location>
</feature>
<dbReference type="RefSeq" id="WP_095990525.1">
    <property type="nucleotide sequence ID" value="NZ_CP022098.1"/>
</dbReference>
<feature type="compositionally biased region" description="Basic and acidic residues" evidence="1">
    <location>
        <begin position="167"/>
        <end position="186"/>
    </location>
</feature>
<feature type="compositionally biased region" description="Pro residues" evidence="1">
    <location>
        <begin position="22"/>
        <end position="34"/>
    </location>
</feature>
<feature type="compositionally biased region" description="Polar residues" evidence="1">
    <location>
        <begin position="74"/>
        <end position="130"/>
    </location>
</feature>
<proteinExistence type="predicted"/>
<name>A0A250JIT6_9BACT</name>
<feature type="compositionally biased region" description="Low complexity" evidence="1">
    <location>
        <begin position="8"/>
        <end position="21"/>
    </location>
</feature>
<feature type="compositionally biased region" description="Basic and acidic residues" evidence="1">
    <location>
        <begin position="142"/>
        <end position="155"/>
    </location>
</feature>
<feature type="compositionally biased region" description="Polar residues" evidence="1">
    <location>
        <begin position="232"/>
        <end position="259"/>
    </location>
</feature>
<gene>
    <name evidence="2" type="ORF">CYFUS_008535</name>
</gene>
<feature type="compositionally biased region" description="Basic and acidic residues" evidence="1">
    <location>
        <begin position="40"/>
        <end position="52"/>
    </location>
</feature>
<organism evidence="2 3">
    <name type="scientific">Cystobacter fuscus</name>
    <dbReference type="NCBI Taxonomy" id="43"/>
    <lineage>
        <taxon>Bacteria</taxon>
        <taxon>Pseudomonadati</taxon>
        <taxon>Myxococcota</taxon>
        <taxon>Myxococcia</taxon>
        <taxon>Myxococcales</taxon>
        <taxon>Cystobacterineae</taxon>
        <taxon>Archangiaceae</taxon>
        <taxon>Cystobacter</taxon>
    </lineage>
</organism>
<evidence type="ECO:0000256" key="1">
    <source>
        <dbReference type="SAM" id="MobiDB-lite"/>
    </source>
</evidence>
<protein>
    <submittedName>
        <fullName evidence="2">Outer membrane protein</fullName>
    </submittedName>
</protein>
<feature type="compositionally biased region" description="Low complexity" evidence="1">
    <location>
        <begin position="203"/>
        <end position="229"/>
    </location>
</feature>
<dbReference type="AlphaFoldDB" id="A0A250JIT6"/>
<reference evidence="2 3" key="1">
    <citation type="submission" date="2017-06" db="EMBL/GenBank/DDBJ databases">
        <title>Sequencing and comparative analysis of myxobacterial genomes.</title>
        <authorList>
            <person name="Rupp O."/>
            <person name="Goesmann A."/>
            <person name="Sogaard-Andersen L."/>
        </authorList>
    </citation>
    <scope>NUCLEOTIDE SEQUENCE [LARGE SCALE GENOMIC DNA]</scope>
    <source>
        <strain evidence="2 3">DSM 52655</strain>
    </source>
</reference>
<evidence type="ECO:0000313" key="3">
    <source>
        <dbReference type="Proteomes" id="UP000217257"/>
    </source>
</evidence>
<dbReference type="Proteomes" id="UP000217257">
    <property type="component" value="Chromosome"/>
</dbReference>
<accession>A0A250JIT6</accession>
<dbReference type="KEGG" id="cfus:CYFUS_008535"/>